<dbReference type="Ensembl" id="ENSCCRT00015008740.1">
    <property type="protein sequence ID" value="ENSCCRP00015008402.1"/>
    <property type="gene ID" value="ENSCCRG00015004157.1"/>
</dbReference>
<dbReference type="PANTHER" id="PTHR12069:SF0">
    <property type="entry name" value="DNA-DIRECTED RNA POLYMERASE III SUBUNIT RPC5"/>
    <property type="match status" value="1"/>
</dbReference>
<dbReference type="PANTHER" id="PTHR12069">
    <property type="entry name" value="DNA-DIRECTED RNA POLYMERASES III 80 KDA POLYPEPTIDE RNA POLYMERASE III SUBUNIT 5"/>
    <property type="match status" value="1"/>
</dbReference>
<organism evidence="1 2">
    <name type="scientific">Cyprinus carpio</name>
    <name type="common">Common carp</name>
    <dbReference type="NCBI Taxonomy" id="7962"/>
    <lineage>
        <taxon>Eukaryota</taxon>
        <taxon>Metazoa</taxon>
        <taxon>Chordata</taxon>
        <taxon>Craniata</taxon>
        <taxon>Vertebrata</taxon>
        <taxon>Euteleostomi</taxon>
        <taxon>Actinopterygii</taxon>
        <taxon>Neopterygii</taxon>
        <taxon>Teleostei</taxon>
        <taxon>Ostariophysi</taxon>
        <taxon>Cypriniformes</taxon>
        <taxon>Cyprinidae</taxon>
        <taxon>Cyprininae</taxon>
        <taxon>Cyprinus</taxon>
    </lineage>
</organism>
<dbReference type="GO" id="GO:0042797">
    <property type="term" value="P:tRNA transcription by RNA polymerase III"/>
    <property type="evidence" value="ECO:0007669"/>
    <property type="project" value="TreeGrafter"/>
</dbReference>
<dbReference type="Pfam" id="PF04801">
    <property type="entry name" value="RPC5"/>
    <property type="match status" value="1"/>
</dbReference>
<reference evidence="1" key="1">
    <citation type="submission" date="2025-08" db="UniProtKB">
        <authorList>
            <consortium name="Ensembl"/>
        </authorList>
    </citation>
    <scope>IDENTIFICATION</scope>
</reference>
<dbReference type="InterPro" id="IPR006886">
    <property type="entry name" value="RNA_pol_III_Rpc5"/>
</dbReference>
<proteinExistence type="predicted"/>
<dbReference type="GO" id="GO:0005666">
    <property type="term" value="C:RNA polymerase III complex"/>
    <property type="evidence" value="ECO:0007669"/>
    <property type="project" value="TreeGrafter"/>
</dbReference>
<evidence type="ECO:0000313" key="1">
    <source>
        <dbReference type="Ensembl" id="ENSCCRP00015008402.1"/>
    </source>
</evidence>
<dbReference type="Proteomes" id="UP000694700">
    <property type="component" value="Unplaced"/>
</dbReference>
<dbReference type="AlphaFoldDB" id="A0A8C1SI16"/>
<accession>A0A8C1SI16</accession>
<name>A0A8C1SI16_CYPCA</name>
<evidence type="ECO:0000313" key="2">
    <source>
        <dbReference type="Proteomes" id="UP000694700"/>
    </source>
</evidence>
<sequence>MASGDDDDPIIQEIDVYLARSLVEKLYLFQYPVRPASMSYDNVTHLAARIKPKQQKVSWCPPLASEASPVKHRAHVLPPYDGQAGVLLDPGDHEHVPLRCGCVSQRFVFAAGRSRGG</sequence>
<protein>
    <submittedName>
        <fullName evidence="1">Uncharacterized protein</fullName>
    </submittedName>
</protein>